<sequence length="181" mass="20113">MEHQDLVKAVLQTGATKAVILPQSRIVLSDSFRKICESNQCGGYGRCWMCPPHIGEIHALMDEVRTYPQGVWFQTIHPIEDSFDIEGMFAAGGKHAQVSLAIREAVKPLLKKPFLLLSCGGCHICESCAIRENQPCRFPDKALASLEGYGVDVYNTTKDTDLQYINGQNTVTYFGIVLFTE</sequence>
<dbReference type="Pfam" id="PF10050">
    <property type="entry name" value="DUF2284"/>
    <property type="match status" value="1"/>
</dbReference>
<evidence type="ECO:0000313" key="1">
    <source>
        <dbReference type="EMBL" id="HIQ67277.1"/>
    </source>
</evidence>
<accession>A0A9D0Z131</accession>
<dbReference type="EMBL" id="DVFK01000024">
    <property type="protein sequence ID" value="HIQ67277.1"/>
    <property type="molecule type" value="Genomic_DNA"/>
</dbReference>
<comment type="caution">
    <text evidence="1">The sequence shown here is derived from an EMBL/GenBank/DDBJ whole genome shotgun (WGS) entry which is preliminary data.</text>
</comment>
<proteinExistence type="predicted"/>
<name>A0A9D0Z131_9FIRM</name>
<reference evidence="1" key="2">
    <citation type="journal article" date="2021" name="PeerJ">
        <title>Extensive microbial diversity within the chicken gut microbiome revealed by metagenomics and culture.</title>
        <authorList>
            <person name="Gilroy R."/>
            <person name="Ravi A."/>
            <person name="Getino M."/>
            <person name="Pursley I."/>
            <person name="Horton D.L."/>
            <person name="Alikhan N.F."/>
            <person name="Baker D."/>
            <person name="Gharbi K."/>
            <person name="Hall N."/>
            <person name="Watson M."/>
            <person name="Adriaenssens E.M."/>
            <person name="Foster-Nyarko E."/>
            <person name="Jarju S."/>
            <person name="Secka A."/>
            <person name="Antonio M."/>
            <person name="Oren A."/>
            <person name="Chaudhuri R.R."/>
            <person name="La Ragione R."/>
            <person name="Hildebrand F."/>
            <person name="Pallen M.J."/>
        </authorList>
    </citation>
    <scope>NUCLEOTIDE SEQUENCE</scope>
    <source>
        <strain evidence="1">13361</strain>
    </source>
</reference>
<gene>
    <name evidence="1" type="ORF">IAB74_02045</name>
</gene>
<reference evidence="1" key="1">
    <citation type="submission" date="2020-10" db="EMBL/GenBank/DDBJ databases">
        <authorList>
            <person name="Gilroy R."/>
        </authorList>
    </citation>
    <scope>NUCLEOTIDE SEQUENCE</scope>
    <source>
        <strain evidence="1">13361</strain>
    </source>
</reference>
<dbReference type="Proteomes" id="UP000886796">
    <property type="component" value="Unassembled WGS sequence"/>
</dbReference>
<protein>
    <submittedName>
        <fullName evidence="1">DUF2284 domain-containing protein</fullName>
    </submittedName>
</protein>
<organism evidence="1 2">
    <name type="scientific">Candidatus Faecousia excrementigallinarum</name>
    <dbReference type="NCBI Taxonomy" id="2840806"/>
    <lineage>
        <taxon>Bacteria</taxon>
        <taxon>Bacillati</taxon>
        <taxon>Bacillota</taxon>
        <taxon>Clostridia</taxon>
        <taxon>Eubacteriales</taxon>
        <taxon>Oscillospiraceae</taxon>
        <taxon>Faecousia</taxon>
    </lineage>
</organism>
<evidence type="ECO:0000313" key="2">
    <source>
        <dbReference type="Proteomes" id="UP000886796"/>
    </source>
</evidence>
<dbReference type="InterPro" id="IPR019271">
    <property type="entry name" value="DUF2284_metal-binding"/>
</dbReference>
<dbReference type="AlphaFoldDB" id="A0A9D0Z131"/>